<protein>
    <submittedName>
        <fullName evidence="4">Patatin family protein</fullName>
    </submittedName>
</protein>
<dbReference type="CDD" id="cd07208">
    <property type="entry name" value="Pat_hypo_Ecoli_yjju_like"/>
    <property type="match status" value="1"/>
</dbReference>
<keyword evidence="5" id="KW-1185">Reference proteome</keyword>
<keyword evidence="2" id="KW-0442">Lipid degradation</keyword>
<dbReference type="InterPro" id="IPR037483">
    <property type="entry name" value="YjjU-like"/>
</dbReference>
<evidence type="ECO:0000313" key="5">
    <source>
        <dbReference type="Proteomes" id="UP000587396"/>
    </source>
</evidence>
<gene>
    <name evidence="4" type="ORF">H7313_10460</name>
</gene>
<dbReference type="GO" id="GO:0016787">
    <property type="term" value="F:hydrolase activity"/>
    <property type="evidence" value="ECO:0007669"/>
    <property type="project" value="UniProtKB-UniRule"/>
</dbReference>
<keyword evidence="1 2" id="KW-0443">Lipid metabolism</keyword>
<dbReference type="RefSeq" id="WP_185905539.1">
    <property type="nucleotide sequence ID" value="NZ_JACMSE010000007.1"/>
</dbReference>
<organism evidence="4 5">
    <name type="scientific">Gordonibacter massiliensis</name>
    <name type="common">ex Traore et al. 2017</name>
    <dbReference type="NCBI Taxonomy" id="1841863"/>
    <lineage>
        <taxon>Bacteria</taxon>
        <taxon>Bacillati</taxon>
        <taxon>Actinomycetota</taxon>
        <taxon>Coriobacteriia</taxon>
        <taxon>Eggerthellales</taxon>
        <taxon>Eggerthellaceae</taxon>
        <taxon>Gordonibacter</taxon>
    </lineage>
</organism>
<dbReference type="Pfam" id="PF19890">
    <property type="entry name" value="DUF6363"/>
    <property type="match status" value="1"/>
</dbReference>
<keyword evidence="2" id="KW-0378">Hydrolase</keyword>
<dbReference type="EMBL" id="JACMSE010000007">
    <property type="protein sequence ID" value="MBC2889758.1"/>
    <property type="molecule type" value="Genomic_DNA"/>
</dbReference>
<evidence type="ECO:0000256" key="1">
    <source>
        <dbReference type="ARBA" id="ARBA00023098"/>
    </source>
</evidence>
<reference evidence="4 5" key="1">
    <citation type="submission" date="2020-08" db="EMBL/GenBank/DDBJ databases">
        <authorList>
            <person name="Liu C."/>
            <person name="Sun Q."/>
        </authorList>
    </citation>
    <scope>NUCLEOTIDE SEQUENCE [LARGE SCALE GENOMIC DNA]</scope>
    <source>
        <strain evidence="4 5">N22</strain>
    </source>
</reference>
<dbReference type="Pfam" id="PF01734">
    <property type="entry name" value="Patatin"/>
    <property type="match status" value="1"/>
</dbReference>
<feature type="short sequence motif" description="GXSXG" evidence="2">
    <location>
        <begin position="44"/>
        <end position="48"/>
    </location>
</feature>
<proteinExistence type="predicted"/>
<feature type="short sequence motif" description="DGA/G" evidence="2">
    <location>
        <begin position="175"/>
        <end position="177"/>
    </location>
</feature>
<evidence type="ECO:0000259" key="3">
    <source>
        <dbReference type="PROSITE" id="PS51635"/>
    </source>
</evidence>
<dbReference type="AlphaFoldDB" id="A0A842JIU8"/>
<feature type="active site" description="Nucleophile" evidence="2">
    <location>
        <position position="46"/>
    </location>
</feature>
<dbReference type="PROSITE" id="PS51635">
    <property type="entry name" value="PNPLA"/>
    <property type="match status" value="1"/>
</dbReference>
<dbReference type="InterPro" id="IPR016035">
    <property type="entry name" value="Acyl_Trfase/lysoPLipase"/>
</dbReference>
<dbReference type="Gene3D" id="3.40.1090.10">
    <property type="entry name" value="Cytosolic phospholipase A2 catalytic domain"/>
    <property type="match status" value="2"/>
</dbReference>
<dbReference type="Proteomes" id="UP000587396">
    <property type="component" value="Unassembled WGS sequence"/>
</dbReference>
<dbReference type="InterPro" id="IPR045943">
    <property type="entry name" value="DUF6363"/>
</dbReference>
<dbReference type="GO" id="GO:0016042">
    <property type="term" value="P:lipid catabolic process"/>
    <property type="evidence" value="ECO:0007669"/>
    <property type="project" value="UniProtKB-UniRule"/>
</dbReference>
<feature type="active site" description="Proton acceptor" evidence="2">
    <location>
        <position position="175"/>
    </location>
</feature>
<comment type="caution">
    <text evidence="2">Lacks conserved residue(s) required for the propagation of feature annotation.</text>
</comment>
<name>A0A842JIU8_9ACTN</name>
<evidence type="ECO:0000256" key="2">
    <source>
        <dbReference type="PROSITE-ProRule" id="PRU01161"/>
    </source>
</evidence>
<sequence length="303" mass="33869">MDDLAVNIPDVALIIEGGGMRASYTAGAVVTLLERGLHFGCAYGISAGSSHAVNYVSRDIPRTKASFVDLVRDPRFGGARSFLRGDGFFNAPYLYGGIAEELAGTDAVMAFDFDTFAANEADVHIEGFDWDTGETVPWTKAECPTMRDMMLRVRASSTMPLFMPPTVIDGRTYLDGGLGTSWGILLDAARRDGFERFFIIRSQERGYRKKPLGPGVQALFRAAFRKHPLVAERSIERWRPYNALLDEVERLEREGSACVFYPERMTVTNRETDYAKLQDAYERGYAQAQREADSWEAWLQAGR</sequence>
<comment type="caution">
    <text evidence="4">The sequence shown here is derived from an EMBL/GenBank/DDBJ whole genome shotgun (WGS) entry which is preliminary data.</text>
</comment>
<dbReference type="InterPro" id="IPR002641">
    <property type="entry name" value="PNPLA_dom"/>
</dbReference>
<dbReference type="SUPFAM" id="SSF52151">
    <property type="entry name" value="FabD/lysophospholipase-like"/>
    <property type="match status" value="1"/>
</dbReference>
<evidence type="ECO:0000313" key="4">
    <source>
        <dbReference type="EMBL" id="MBC2889758.1"/>
    </source>
</evidence>
<feature type="domain" description="PNPLA" evidence="3">
    <location>
        <begin position="13"/>
        <end position="190"/>
    </location>
</feature>
<accession>A0A842JIU8</accession>